<comment type="subcellular location">
    <subcellularLocation>
        <location evidence="3">Cytoplasm</location>
    </subcellularLocation>
    <text evidence="3">The tmRNA-SmpB complex associates with stalled 70S ribosomes.</text>
</comment>
<dbReference type="InterPro" id="IPR000037">
    <property type="entry name" value="SsrA-bd_prot"/>
</dbReference>
<dbReference type="InterPro" id="IPR020081">
    <property type="entry name" value="SsrA-bd_prot_CS"/>
</dbReference>
<gene>
    <name evidence="3" type="primary">smpB</name>
    <name evidence="4" type="ORF">B4135_2307</name>
</gene>
<dbReference type="AlphaFoldDB" id="A0A150M3J1"/>
<keyword evidence="1 3" id="KW-0963">Cytoplasm</keyword>
<comment type="similarity">
    <text evidence="3">Belongs to the SmpB family.</text>
</comment>
<protein>
    <recommendedName>
        <fullName evidence="3">SsrA-binding protein</fullName>
    </recommendedName>
    <alternativeName>
        <fullName evidence="3">Small protein B</fullName>
    </alternativeName>
</protein>
<dbReference type="STRING" id="301148.B4135_2307"/>
<keyword evidence="2 3" id="KW-0694">RNA-binding</keyword>
<comment type="caution">
    <text evidence="4">The sequence shown here is derived from an EMBL/GenBank/DDBJ whole genome shotgun (WGS) entry which is preliminary data.</text>
</comment>
<sequence>MKEGCGSISHPGAFSPVGRRPECPSPFFLKGDPPFSVIRKGRFVYCEKNFFLLKCRGTEGGICMAKGDGKVIAQNKKAHHDYFIEETYEAGIVLQGTEIKSIRAGKVNLKDSYAKIENGEVFLHQMHISPYEQGNRFNHDPLRTRKLLLHRKEINKLIGLTKEQGYSLVPLKIYLKNGFAKITLALAKGKKKYDKREELKKREAKRDIERAFKERQYM</sequence>
<dbReference type="SUPFAM" id="SSF74982">
    <property type="entry name" value="Small protein B (SmpB)"/>
    <property type="match status" value="1"/>
</dbReference>
<evidence type="ECO:0000256" key="1">
    <source>
        <dbReference type="ARBA" id="ARBA00022490"/>
    </source>
</evidence>
<dbReference type="Proteomes" id="UP000075683">
    <property type="component" value="Unassembled WGS sequence"/>
</dbReference>
<dbReference type="InterPro" id="IPR023620">
    <property type="entry name" value="SmpB"/>
</dbReference>
<organism evidence="4 5">
    <name type="scientific">Caldibacillus debilis</name>
    <dbReference type="NCBI Taxonomy" id="301148"/>
    <lineage>
        <taxon>Bacteria</taxon>
        <taxon>Bacillati</taxon>
        <taxon>Bacillota</taxon>
        <taxon>Bacilli</taxon>
        <taxon>Bacillales</taxon>
        <taxon>Bacillaceae</taxon>
        <taxon>Caldibacillus</taxon>
    </lineage>
</organism>
<dbReference type="GO" id="GO:0005829">
    <property type="term" value="C:cytosol"/>
    <property type="evidence" value="ECO:0007669"/>
    <property type="project" value="TreeGrafter"/>
</dbReference>
<dbReference type="Pfam" id="PF01668">
    <property type="entry name" value="SmpB"/>
    <property type="match status" value="1"/>
</dbReference>
<dbReference type="PANTHER" id="PTHR30308">
    <property type="entry name" value="TMRNA-BINDING COMPONENT OF TRANS-TRANSLATION TAGGING COMPLEX"/>
    <property type="match status" value="1"/>
</dbReference>
<dbReference type="HAMAP" id="MF_00023">
    <property type="entry name" value="SmpB"/>
    <property type="match status" value="1"/>
</dbReference>
<dbReference type="GO" id="GO:0003723">
    <property type="term" value="F:RNA binding"/>
    <property type="evidence" value="ECO:0007669"/>
    <property type="project" value="UniProtKB-UniRule"/>
</dbReference>
<name>A0A150M3J1_9BACI</name>
<dbReference type="CDD" id="cd09294">
    <property type="entry name" value="SmpB"/>
    <property type="match status" value="1"/>
</dbReference>
<reference evidence="4 5" key="1">
    <citation type="submission" date="2016-01" db="EMBL/GenBank/DDBJ databases">
        <title>Draft Genome Sequences of Seven Thermophilic Sporeformers Isolated from Foods.</title>
        <authorList>
            <person name="Berendsen E.M."/>
            <person name="Wells-Bennik M.H."/>
            <person name="Krawcyk A.O."/>
            <person name="De Jong A."/>
            <person name="Holsappel S."/>
            <person name="Eijlander R.T."/>
            <person name="Kuipers O.P."/>
        </authorList>
    </citation>
    <scope>NUCLEOTIDE SEQUENCE [LARGE SCALE GENOMIC DNA]</scope>
    <source>
        <strain evidence="4 5">B4135</strain>
    </source>
</reference>
<proteinExistence type="inferred from homology"/>
<dbReference type="PROSITE" id="PS01317">
    <property type="entry name" value="SSRP"/>
    <property type="match status" value="1"/>
</dbReference>
<accession>A0A150M3J1</accession>
<dbReference type="GO" id="GO:0070930">
    <property type="term" value="P:trans-translation-dependent protein tagging"/>
    <property type="evidence" value="ECO:0007669"/>
    <property type="project" value="TreeGrafter"/>
</dbReference>
<dbReference type="PATRIC" id="fig|301148.3.peg.3812"/>
<evidence type="ECO:0000313" key="4">
    <source>
        <dbReference type="EMBL" id="KYD18689.1"/>
    </source>
</evidence>
<comment type="function">
    <text evidence="3">Required for rescue of stalled ribosomes mediated by trans-translation. Binds to transfer-messenger RNA (tmRNA), required for stable association of tmRNA with ribosomes. tmRNA and SmpB together mimic tRNA shape, replacing the anticodon stem-loop with SmpB. tmRNA is encoded by the ssrA gene; the 2 termini fold to resemble tRNA(Ala) and it encodes a 'tag peptide', a short internal open reading frame. During trans-translation Ala-aminoacylated tmRNA acts like a tRNA, entering the A-site of stalled ribosomes, displacing the stalled mRNA. The ribosome then switches to translate the ORF on the tmRNA; the nascent peptide is terminated with the 'tag peptide' encoded by the tmRNA and targeted for degradation. The ribosome is freed to recommence translation, which seems to be the essential function of trans-translation.</text>
</comment>
<dbReference type="EMBL" id="LQYT01000049">
    <property type="protein sequence ID" value="KYD18689.1"/>
    <property type="molecule type" value="Genomic_DNA"/>
</dbReference>
<dbReference type="NCBIfam" id="NF003843">
    <property type="entry name" value="PRK05422.1"/>
    <property type="match status" value="1"/>
</dbReference>
<dbReference type="Gene3D" id="2.40.280.10">
    <property type="match status" value="1"/>
</dbReference>
<evidence type="ECO:0000313" key="5">
    <source>
        <dbReference type="Proteomes" id="UP000075683"/>
    </source>
</evidence>
<evidence type="ECO:0000256" key="3">
    <source>
        <dbReference type="HAMAP-Rule" id="MF_00023"/>
    </source>
</evidence>
<evidence type="ECO:0000256" key="2">
    <source>
        <dbReference type="ARBA" id="ARBA00022884"/>
    </source>
</evidence>
<dbReference type="GO" id="GO:0070929">
    <property type="term" value="P:trans-translation"/>
    <property type="evidence" value="ECO:0007669"/>
    <property type="project" value="UniProtKB-UniRule"/>
</dbReference>
<dbReference type="PANTHER" id="PTHR30308:SF2">
    <property type="entry name" value="SSRA-BINDING PROTEIN"/>
    <property type="match status" value="1"/>
</dbReference>
<dbReference type="NCBIfam" id="TIGR00086">
    <property type="entry name" value="smpB"/>
    <property type="match status" value="1"/>
</dbReference>